<dbReference type="SUPFAM" id="SSF52540">
    <property type="entry name" value="P-loop containing nucleoside triphosphate hydrolases"/>
    <property type="match status" value="1"/>
</dbReference>
<keyword evidence="2" id="KW-0813">Transport</keyword>
<dbReference type="SMART" id="SM00382">
    <property type="entry name" value="AAA"/>
    <property type="match status" value="1"/>
</dbReference>
<dbReference type="PANTHER" id="PTHR43776">
    <property type="entry name" value="TRANSPORT ATP-BINDING PROTEIN"/>
    <property type="match status" value="1"/>
</dbReference>
<keyword evidence="8" id="KW-1185">Reference proteome</keyword>
<feature type="region of interest" description="Disordered" evidence="5">
    <location>
        <begin position="269"/>
        <end position="290"/>
    </location>
</feature>
<feature type="compositionally biased region" description="Low complexity" evidence="5">
    <location>
        <begin position="269"/>
        <end position="278"/>
    </location>
</feature>
<dbReference type="InterPro" id="IPR027417">
    <property type="entry name" value="P-loop_NTPase"/>
</dbReference>
<dbReference type="EMBL" id="QDAG01000001">
    <property type="protein sequence ID" value="KAE8130261.1"/>
    <property type="molecule type" value="Genomic_DNA"/>
</dbReference>
<dbReference type="GO" id="GO:0055085">
    <property type="term" value="P:transmembrane transport"/>
    <property type="evidence" value="ECO:0007669"/>
    <property type="project" value="UniProtKB-ARBA"/>
</dbReference>
<evidence type="ECO:0000256" key="1">
    <source>
        <dbReference type="ARBA" id="ARBA00005417"/>
    </source>
</evidence>
<reference evidence="7 8" key="1">
    <citation type="submission" date="2018-04" db="EMBL/GenBank/DDBJ databases">
        <authorList>
            <person name="Eckel V.P."/>
            <person name="Vogel R.F."/>
        </authorList>
    </citation>
    <scope>NUCLEOTIDE SEQUENCE [LARGE SCALE GENOMIC DNA]</scope>
    <source>
        <strain evidence="8">TMW 2.1764</strain>
    </source>
</reference>
<dbReference type="AlphaFoldDB" id="A0A5N6S9L6"/>
<dbReference type="CDD" id="cd03257">
    <property type="entry name" value="ABC_NikE_OppD_transporters"/>
    <property type="match status" value="1"/>
</dbReference>
<keyword evidence="4 7" id="KW-0067">ATP-binding</keyword>
<dbReference type="InterPro" id="IPR003439">
    <property type="entry name" value="ABC_transporter-like_ATP-bd"/>
</dbReference>
<evidence type="ECO:0000313" key="7">
    <source>
        <dbReference type="EMBL" id="KAE8130261.1"/>
    </source>
</evidence>
<comment type="caution">
    <text evidence="7">The sequence shown here is derived from an EMBL/GenBank/DDBJ whole genome shotgun (WGS) entry which is preliminary data.</text>
</comment>
<dbReference type="RefSeq" id="WP_152579951.1">
    <property type="nucleotide sequence ID" value="NZ_JAKVIV010000004.1"/>
</dbReference>
<protein>
    <submittedName>
        <fullName evidence="7">ATP-binding cassette domain-containing protein</fullName>
    </submittedName>
</protein>
<gene>
    <name evidence="7" type="ORF">DDE84_01405</name>
</gene>
<dbReference type="PROSITE" id="PS50893">
    <property type="entry name" value="ABC_TRANSPORTER_2"/>
    <property type="match status" value="1"/>
</dbReference>
<name>A0A5N6S9L6_9BIFI</name>
<dbReference type="Gene3D" id="3.40.50.300">
    <property type="entry name" value="P-loop containing nucleotide triphosphate hydrolases"/>
    <property type="match status" value="1"/>
</dbReference>
<evidence type="ECO:0000313" key="8">
    <source>
        <dbReference type="Proteomes" id="UP000325415"/>
    </source>
</evidence>
<proteinExistence type="inferred from homology"/>
<comment type="similarity">
    <text evidence="1">Belongs to the ABC transporter superfamily.</text>
</comment>
<feature type="domain" description="ABC transporter" evidence="6">
    <location>
        <begin position="11"/>
        <end position="257"/>
    </location>
</feature>
<dbReference type="GeneID" id="78126357"/>
<accession>A0A5N6S9L6</accession>
<dbReference type="OrthoDB" id="8481147at2"/>
<evidence type="ECO:0000259" key="6">
    <source>
        <dbReference type="PROSITE" id="PS50893"/>
    </source>
</evidence>
<dbReference type="InterPro" id="IPR003593">
    <property type="entry name" value="AAA+_ATPase"/>
</dbReference>
<dbReference type="Proteomes" id="UP000325415">
    <property type="component" value="Unassembled WGS sequence"/>
</dbReference>
<sequence>MIGNSNDDFTLSVKDVTKRFGRGKQQFTAVNKISLEATTDSAIGVIGESGSGKSTLARMIVGFEKPTEGTITINGLPLEQWMANPTDLLEYRRIVQYVAQDTSSSFDPKKKMGESIAAPIRKLLKIHDKDEIVQRTETIVSELGLDVALCSRYPRQLSGGQRQRFALARSLVVSPKLLICDEVVSALDVSVQGAVLNLIKKESAKRGIGLVFISHGLPATAFISSDLMVMKQGDVVEAGSVQEVIEHPRHEYTRALLHAYSYGQSSSEQVLSEQSQGSNPSSKELGNELV</sequence>
<dbReference type="GO" id="GO:0005524">
    <property type="term" value="F:ATP binding"/>
    <property type="evidence" value="ECO:0007669"/>
    <property type="project" value="UniProtKB-KW"/>
</dbReference>
<organism evidence="7 8">
    <name type="scientific">Bifidobacterium tibiigranuli</name>
    <dbReference type="NCBI Taxonomy" id="2172043"/>
    <lineage>
        <taxon>Bacteria</taxon>
        <taxon>Bacillati</taxon>
        <taxon>Actinomycetota</taxon>
        <taxon>Actinomycetes</taxon>
        <taxon>Bifidobacteriales</taxon>
        <taxon>Bifidobacteriaceae</taxon>
        <taxon>Bifidobacterium</taxon>
    </lineage>
</organism>
<dbReference type="InterPro" id="IPR017871">
    <property type="entry name" value="ABC_transporter-like_CS"/>
</dbReference>
<evidence type="ECO:0000256" key="5">
    <source>
        <dbReference type="SAM" id="MobiDB-lite"/>
    </source>
</evidence>
<dbReference type="Pfam" id="PF00005">
    <property type="entry name" value="ABC_tran"/>
    <property type="match status" value="1"/>
</dbReference>
<keyword evidence="3" id="KW-0547">Nucleotide-binding</keyword>
<evidence type="ECO:0000256" key="4">
    <source>
        <dbReference type="ARBA" id="ARBA00022840"/>
    </source>
</evidence>
<dbReference type="PANTHER" id="PTHR43776:SF7">
    <property type="entry name" value="D,D-DIPEPTIDE TRANSPORT ATP-BINDING PROTEIN DDPF-RELATED"/>
    <property type="match status" value="1"/>
</dbReference>
<evidence type="ECO:0000256" key="2">
    <source>
        <dbReference type="ARBA" id="ARBA00022448"/>
    </source>
</evidence>
<dbReference type="InterPro" id="IPR050319">
    <property type="entry name" value="ABC_transp_ATP-bind"/>
</dbReference>
<dbReference type="GO" id="GO:0016887">
    <property type="term" value="F:ATP hydrolysis activity"/>
    <property type="evidence" value="ECO:0007669"/>
    <property type="project" value="InterPro"/>
</dbReference>
<dbReference type="PROSITE" id="PS00211">
    <property type="entry name" value="ABC_TRANSPORTER_1"/>
    <property type="match status" value="1"/>
</dbReference>
<evidence type="ECO:0000256" key="3">
    <source>
        <dbReference type="ARBA" id="ARBA00022741"/>
    </source>
</evidence>